<dbReference type="EMBL" id="REFH01000012">
    <property type="protein sequence ID" value="RMA72756.1"/>
    <property type="molecule type" value="Genomic_DNA"/>
</dbReference>
<gene>
    <name evidence="1" type="ORF">BC961_2821</name>
</gene>
<dbReference type="Proteomes" id="UP000280368">
    <property type="component" value="Unassembled WGS sequence"/>
</dbReference>
<comment type="caution">
    <text evidence="1">The sequence shown here is derived from an EMBL/GenBank/DDBJ whole genome shotgun (WGS) entry which is preliminary data.</text>
</comment>
<protein>
    <submittedName>
        <fullName evidence="1">Uncharacterized protein</fullName>
    </submittedName>
</protein>
<organism evidence="1 2">
    <name type="scientific">Flavobacterium weaverense</name>
    <dbReference type="NCBI Taxonomy" id="271156"/>
    <lineage>
        <taxon>Bacteria</taxon>
        <taxon>Pseudomonadati</taxon>
        <taxon>Bacteroidota</taxon>
        <taxon>Flavobacteriia</taxon>
        <taxon>Flavobacteriales</taxon>
        <taxon>Flavobacteriaceae</taxon>
        <taxon>Flavobacterium</taxon>
    </lineage>
</organism>
<dbReference type="AlphaFoldDB" id="A0A3L9ZJK5"/>
<dbReference type="OrthoDB" id="1443487at2"/>
<evidence type="ECO:0000313" key="1">
    <source>
        <dbReference type="EMBL" id="RMA72756.1"/>
    </source>
</evidence>
<proteinExistence type="predicted"/>
<reference evidence="1 2" key="1">
    <citation type="submission" date="2018-10" db="EMBL/GenBank/DDBJ databases">
        <title>Genomic Encyclopedia of Archaeal and Bacterial Type Strains, Phase II (KMG-II): from individual species to whole genera.</title>
        <authorList>
            <person name="Goeker M."/>
        </authorList>
    </citation>
    <scope>NUCLEOTIDE SEQUENCE [LARGE SCALE GENOMIC DNA]</scope>
    <source>
        <strain evidence="1 2">DSM 19727</strain>
    </source>
</reference>
<dbReference type="RefSeq" id="WP_121926384.1">
    <property type="nucleotide sequence ID" value="NZ_CBCSGA010000017.1"/>
</dbReference>
<evidence type="ECO:0000313" key="2">
    <source>
        <dbReference type="Proteomes" id="UP000280368"/>
    </source>
</evidence>
<accession>A0A3L9ZJK5</accession>
<name>A0A3L9ZJK5_9FLAO</name>
<sequence>MKNNHTNTLNEAIELLKLKRADELMQLKDQYHYTYESFKPINLIKKTIGQMAQSQEFKTNLLSNVVGLATGYISRKVIVGSTHSPMKKILGTVFQLLVTKVVANQTEKKIDKEMQNN</sequence>
<keyword evidence="2" id="KW-1185">Reference proteome</keyword>